<comment type="caution">
    <text evidence="3">The sequence shown here is derived from an EMBL/GenBank/DDBJ whole genome shotgun (WGS) entry which is preliminary data.</text>
</comment>
<proteinExistence type="predicted"/>
<evidence type="ECO:0000259" key="2">
    <source>
        <dbReference type="Pfam" id="PF20229"/>
    </source>
</evidence>
<feature type="coiled-coil region" evidence="1">
    <location>
        <begin position="154"/>
        <end position="181"/>
    </location>
</feature>
<organism evidence="3 4">
    <name type="scientific">Candidatus Nephthysia bennettiae</name>
    <dbReference type="NCBI Taxonomy" id="3127016"/>
    <lineage>
        <taxon>Bacteria</taxon>
        <taxon>Bacillati</taxon>
        <taxon>Candidatus Dormiibacterota</taxon>
        <taxon>Candidatus Dormibacteria</taxon>
        <taxon>Candidatus Dormibacterales</taxon>
        <taxon>Candidatus Dormibacteraceae</taxon>
        <taxon>Candidatus Nephthysia</taxon>
    </lineage>
</organism>
<dbReference type="RefSeq" id="WP_338202031.1">
    <property type="nucleotide sequence ID" value="NZ_JAEKNR010000129.1"/>
</dbReference>
<dbReference type="Pfam" id="PF20229">
    <property type="entry name" value="ChrB_N"/>
    <property type="match status" value="1"/>
</dbReference>
<dbReference type="Proteomes" id="UP000612893">
    <property type="component" value="Unassembled WGS sequence"/>
</dbReference>
<sequence length="189" mass="20766">MPAAPKPTWLLVAYRAPREPSTERVAVWRGLKRMGALYIAQSTCVLTAQLADEKALHQIGDRLRGAGGAFDVMGIQAFDADTEAHIRARFSADRDAEYRELIERADAILAELEHEGGRGKFTFAEVEENESGLAKLHSWFATVAHRDLFAAALRGEAERRLEEADRALAAFAERAASQDENSAQANSTV</sequence>
<gene>
    <name evidence="3" type="ORF">JF922_12165</name>
</gene>
<protein>
    <recommendedName>
        <fullName evidence="2">ChrB N-terminal domain-containing protein</fullName>
    </recommendedName>
</protein>
<reference evidence="3" key="1">
    <citation type="submission" date="2020-10" db="EMBL/GenBank/DDBJ databases">
        <title>Ca. Dormibacterota MAGs.</title>
        <authorList>
            <person name="Montgomery K."/>
        </authorList>
    </citation>
    <scope>NUCLEOTIDE SEQUENCE [LARGE SCALE GENOMIC DNA]</scope>
    <source>
        <strain evidence="3">SC8812_S17_10</strain>
    </source>
</reference>
<name>A0A934NDV3_9BACT</name>
<evidence type="ECO:0000313" key="3">
    <source>
        <dbReference type="EMBL" id="MBJ7598822.1"/>
    </source>
</evidence>
<keyword evidence="4" id="KW-1185">Reference proteome</keyword>
<dbReference type="EMBL" id="JAEKNR010000129">
    <property type="protein sequence ID" value="MBJ7598822.1"/>
    <property type="molecule type" value="Genomic_DNA"/>
</dbReference>
<dbReference type="AlphaFoldDB" id="A0A934NDV3"/>
<evidence type="ECO:0000313" key="4">
    <source>
        <dbReference type="Proteomes" id="UP000612893"/>
    </source>
</evidence>
<accession>A0A934NDV3</accession>
<keyword evidence="1" id="KW-0175">Coiled coil</keyword>
<feature type="domain" description="ChrB N-terminal" evidence="2">
    <location>
        <begin position="24"/>
        <end position="177"/>
    </location>
</feature>
<evidence type="ECO:0000256" key="1">
    <source>
        <dbReference type="SAM" id="Coils"/>
    </source>
</evidence>
<dbReference type="InterPro" id="IPR046858">
    <property type="entry name" value="ChrB_N"/>
</dbReference>